<dbReference type="STRING" id="1499687.BN1080_00488"/>
<dbReference type="Gene3D" id="3.40.50.280">
    <property type="entry name" value="Cobalamin-binding domain"/>
    <property type="match status" value="1"/>
</dbReference>
<gene>
    <name evidence="3" type="ORF">BN1080_00488</name>
</gene>
<dbReference type="GO" id="GO:0003677">
    <property type="term" value="F:DNA binding"/>
    <property type="evidence" value="ECO:0007669"/>
    <property type="project" value="InterPro"/>
</dbReference>
<evidence type="ECO:0000313" key="3">
    <source>
        <dbReference type="EMBL" id="CEG21576.1"/>
    </source>
</evidence>
<dbReference type="SUPFAM" id="SSF52242">
    <property type="entry name" value="Cobalamin (vitamin B12)-binding domain"/>
    <property type="match status" value="1"/>
</dbReference>
<organism evidence="3 4">
    <name type="scientific">Planococcus massiliensis</name>
    <dbReference type="NCBI Taxonomy" id="1499687"/>
    <lineage>
        <taxon>Bacteria</taxon>
        <taxon>Bacillati</taxon>
        <taxon>Bacillota</taxon>
        <taxon>Bacilli</taxon>
        <taxon>Bacillales</taxon>
        <taxon>Caryophanaceae</taxon>
        <taxon>Planococcus</taxon>
    </lineage>
</organism>
<dbReference type="GO" id="GO:0046872">
    <property type="term" value="F:metal ion binding"/>
    <property type="evidence" value="ECO:0007669"/>
    <property type="project" value="InterPro"/>
</dbReference>
<protein>
    <submittedName>
        <fullName evidence="3">MerR family regulatory protein</fullName>
    </submittedName>
</protein>
<dbReference type="Proteomes" id="UP000043699">
    <property type="component" value="Unassembled WGS sequence"/>
</dbReference>
<dbReference type="InterPro" id="IPR006158">
    <property type="entry name" value="Cobalamin-bd"/>
</dbReference>
<dbReference type="InterPro" id="IPR036594">
    <property type="entry name" value="Meth_synthase_dom"/>
</dbReference>
<dbReference type="OrthoDB" id="9800334at2"/>
<dbReference type="CDD" id="cd01104">
    <property type="entry name" value="HTH_MlrA-CarA"/>
    <property type="match status" value="1"/>
</dbReference>
<feature type="domain" description="B12-binding" evidence="2">
    <location>
        <begin position="176"/>
        <end position="301"/>
    </location>
</feature>
<evidence type="ECO:0000259" key="1">
    <source>
        <dbReference type="PROSITE" id="PS50937"/>
    </source>
</evidence>
<dbReference type="PROSITE" id="PS51332">
    <property type="entry name" value="B12_BINDING"/>
    <property type="match status" value="1"/>
</dbReference>
<dbReference type="PROSITE" id="PS50937">
    <property type="entry name" value="HTH_MERR_2"/>
    <property type="match status" value="1"/>
</dbReference>
<dbReference type="CDD" id="cd02065">
    <property type="entry name" value="B12-binding_like"/>
    <property type="match status" value="1"/>
</dbReference>
<dbReference type="InterPro" id="IPR036724">
    <property type="entry name" value="Cobalamin-bd_sf"/>
</dbReference>
<dbReference type="Gene3D" id="1.10.1660.10">
    <property type="match status" value="1"/>
</dbReference>
<proteinExistence type="predicted"/>
<evidence type="ECO:0000313" key="4">
    <source>
        <dbReference type="Proteomes" id="UP000043699"/>
    </source>
</evidence>
<accession>A0A098EKL9</accession>
<dbReference type="InterPro" id="IPR003759">
    <property type="entry name" value="Cbl-bd_cap"/>
</dbReference>
<reference evidence="3 4" key="1">
    <citation type="submission" date="2014-09" db="EMBL/GenBank/DDBJ databases">
        <authorList>
            <person name="Urmite Genomes Urmite Genomes"/>
        </authorList>
    </citation>
    <scope>NUCLEOTIDE SEQUENCE [LARGE SCALE GENOMIC DNA]</scope>
    <source>
        <strain evidence="3 4">ES2</strain>
    </source>
</reference>
<dbReference type="Pfam" id="PF02310">
    <property type="entry name" value="B12-binding"/>
    <property type="match status" value="1"/>
</dbReference>
<dbReference type="GO" id="GO:0031419">
    <property type="term" value="F:cobalamin binding"/>
    <property type="evidence" value="ECO:0007669"/>
    <property type="project" value="InterPro"/>
</dbReference>
<feature type="domain" description="HTH merR-type" evidence="1">
    <location>
        <begin position="1"/>
        <end position="71"/>
    </location>
</feature>
<dbReference type="GO" id="GO:0006355">
    <property type="term" value="P:regulation of DNA-templated transcription"/>
    <property type="evidence" value="ECO:0007669"/>
    <property type="project" value="InterPro"/>
</dbReference>
<dbReference type="Gene3D" id="1.10.1240.10">
    <property type="entry name" value="Methionine synthase domain"/>
    <property type="match status" value="1"/>
</dbReference>
<dbReference type="InterPro" id="IPR000551">
    <property type="entry name" value="MerR-type_HTH_dom"/>
</dbReference>
<evidence type="ECO:0000259" key="2">
    <source>
        <dbReference type="PROSITE" id="PS51332"/>
    </source>
</evidence>
<dbReference type="SUPFAM" id="SSF46955">
    <property type="entry name" value="Putative DNA-binding domain"/>
    <property type="match status" value="1"/>
</dbReference>
<dbReference type="SMART" id="SM00422">
    <property type="entry name" value="HTH_MERR"/>
    <property type="match status" value="1"/>
</dbReference>
<dbReference type="InterPro" id="IPR009061">
    <property type="entry name" value="DNA-bd_dom_put_sf"/>
</dbReference>
<dbReference type="AlphaFoldDB" id="A0A098EKL9"/>
<sequence>MYNIKAAAKILDMPKVTIRSWETRYNAITPARTESGHRLYSDQNLEDLKWLKIQVQDRGIKISEAVKQLHASKRNPVEKEKTPESVSSEPYHKQVQELYLAASEMDTERFNYLLDLHFSLFHYRTVFFSIIVPLMVRIGEEWENGSLTVAHEHLITNIVQQRFNQFFRVFPILPELPKVMALCPSGEHHQLGLLLFSLFMRENGYQVMYFGENTPLDGIAQLTIEHDIEITCMAVSSPHMLPAINQYIDSIAAEKPEMQFLIGGAGINEQKSEKNRWFLGDSYDLWQEWLDQQAKNPLSKA</sequence>
<dbReference type="EMBL" id="CCXS01000001">
    <property type="protein sequence ID" value="CEG21576.1"/>
    <property type="molecule type" value="Genomic_DNA"/>
</dbReference>
<dbReference type="Pfam" id="PF02607">
    <property type="entry name" value="B12-binding_2"/>
    <property type="match status" value="1"/>
</dbReference>
<name>A0A098EKL9_9BACL</name>
<keyword evidence="4" id="KW-1185">Reference proteome</keyword>
<dbReference type="RefSeq" id="WP_052650165.1">
    <property type="nucleotide sequence ID" value="NZ_CCXS01000001.1"/>
</dbReference>
<dbReference type="Pfam" id="PF13411">
    <property type="entry name" value="MerR_1"/>
    <property type="match status" value="1"/>
</dbReference>